<name>A0A9P6UTQ2_9FUNG</name>
<dbReference type="InterPro" id="IPR050872">
    <property type="entry name" value="PPR_P_subfamily"/>
</dbReference>
<evidence type="ECO:0000313" key="4">
    <source>
        <dbReference type="EMBL" id="KAG0319201.1"/>
    </source>
</evidence>
<evidence type="ECO:0000256" key="2">
    <source>
        <dbReference type="PROSITE-ProRule" id="PRU00708"/>
    </source>
</evidence>
<evidence type="ECO:0008006" key="6">
    <source>
        <dbReference type="Google" id="ProtNLM"/>
    </source>
</evidence>
<feature type="repeat" description="PPR" evidence="2">
    <location>
        <begin position="547"/>
        <end position="581"/>
    </location>
</feature>
<comment type="caution">
    <text evidence="4">The sequence shown here is derived from an EMBL/GenBank/DDBJ whole genome shotgun (WGS) entry which is preliminary data.</text>
</comment>
<proteinExistence type="inferred from homology"/>
<sequence length="949" mass="106394">MDRWIRVAFSGQRRTNSSLAKPLPRSPASAYGVVDVASSGVSDADPAATQQDPSSILQPDVTLSSSPVQIAHREDLLKFRNTMYGTCLGRYELPPQFRPLDPARNKGRLMVTVAQRMEIEAIWKDYLSLSERTRTDSSVQRLSRADYTRLMRTLRYAHDSTTAAKRILTVEQNRRAQGTNSTREICEISAQAHLILGDVPDAIRLYYEAAEIAGLGSPKHMKLLHTMTDAFVINQLVPNGIAFLDQVPKWNSDDEDTLLFVLSLYRELYLYQYSSRSNHTALPSPPPLPPSSHAPIKYLTDKPLPPHTNHALKTLSTLENHADRTELLCVFSKTVAGMLIWADRAEIVSPLIRSLVESGNIDEAARVLHLVKQRGMELDMERIRQHLLRSYGTCVDKKQLEQSITRWDSLTIQQPGTASSSALPSSSPSSSTNNISQIQQAYSDLIQRCIREGDLNGAMGAAQFMSKHNWRLRGVDPHQLTSLTVNYGQSTDYPAYLDVRYIFGGSLDPDLHTYRRLIYAACRRSDLFTALTLFKQVQARHKHWKLDTSFYNAIISTAAATKQVRLAERTFASMLENGVRPDYFSFHGLLNGYARTGDLEAAILMPQHMVDLKLSPTTRTFNLVMKAYLGSRMDLSTSQKLLKVMQGSGEKAVPPDLVTFNQLLEGYRRVGNTTWFDAYFDRYFGNEDSPTVAAAASGADHSRDASDLTEPYSSHQRGDENEDIDYAAEPTYKEQRRGSGSLADNSTIPPKEIRPEKTDDRTLLIQLKHSLLLPSVDLTTVQELWRAIEPRMQPVSSASLPTAPSWDSVGEDQYPEEFSRNPPSSAASDGSQVVPPTYVPFERYLAPVWKPATDQDYFRFSTITLFRSAFQSRGYLGGVKHMDRLLAALFPSHPLGQEVQRKKTIRWIRRVIKNSDGDSSSSSKSQSGGKDKDKSMDKGKSKGKGRKER</sequence>
<feature type="compositionally biased region" description="Low complexity" evidence="3">
    <location>
        <begin position="417"/>
        <end position="434"/>
    </location>
</feature>
<dbReference type="AlphaFoldDB" id="A0A9P6UTQ2"/>
<evidence type="ECO:0000313" key="5">
    <source>
        <dbReference type="Proteomes" id="UP000738325"/>
    </source>
</evidence>
<feature type="compositionally biased region" description="Low complexity" evidence="3">
    <location>
        <begin position="917"/>
        <end position="928"/>
    </location>
</feature>
<dbReference type="Proteomes" id="UP000738325">
    <property type="component" value="Unassembled WGS sequence"/>
</dbReference>
<organism evidence="4 5">
    <name type="scientific">Dissophora globulifera</name>
    <dbReference type="NCBI Taxonomy" id="979702"/>
    <lineage>
        <taxon>Eukaryota</taxon>
        <taxon>Fungi</taxon>
        <taxon>Fungi incertae sedis</taxon>
        <taxon>Mucoromycota</taxon>
        <taxon>Mortierellomycotina</taxon>
        <taxon>Mortierellomycetes</taxon>
        <taxon>Mortierellales</taxon>
        <taxon>Mortierellaceae</taxon>
        <taxon>Dissophora</taxon>
    </lineage>
</organism>
<dbReference type="PANTHER" id="PTHR46128">
    <property type="entry name" value="MITOCHONDRIAL GROUP I INTRON SPLICING FACTOR CCM1"/>
    <property type="match status" value="1"/>
</dbReference>
<gene>
    <name evidence="4" type="ORF">BGZ99_005240</name>
</gene>
<dbReference type="InterPro" id="IPR011990">
    <property type="entry name" value="TPR-like_helical_dom_sf"/>
</dbReference>
<accession>A0A9P6UTQ2</accession>
<dbReference type="PROSITE" id="PS51375">
    <property type="entry name" value="PPR"/>
    <property type="match status" value="2"/>
</dbReference>
<keyword evidence="5" id="KW-1185">Reference proteome</keyword>
<dbReference type="OrthoDB" id="185373at2759"/>
<feature type="compositionally biased region" description="Polar residues" evidence="3">
    <location>
        <begin position="821"/>
        <end position="831"/>
    </location>
</feature>
<dbReference type="InterPro" id="IPR002885">
    <property type="entry name" value="PPR_rpt"/>
</dbReference>
<protein>
    <recommendedName>
        <fullName evidence="6">Pentacotripeptide-repeat region of PRORP domain-containing protein</fullName>
    </recommendedName>
</protein>
<feature type="region of interest" description="Disordered" evidence="3">
    <location>
        <begin position="415"/>
        <end position="434"/>
    </location>
</feature>
<dbReference type="Gene3D" id="1.25.40.10">
    <property type="entry name" value="Tetratricopeptide repeat domain"/>
    <property type="match status" value="1"/>
</dbReference>
<evidence type="ECO:0000256" key="3">
    <source>
        <dbReference type="SAM" id="MobiDB-lite"/>
    </source>
</evidence>
<feature type="repeat" description="PPR" evidence="2">
    <location>
        <begin position="582"/>
        <end position="616"/>
    </location>
</feature>
<evidence type="ECO:0000256" key="1">
    <source>
        <dbReference type="ARBA" id="ARBA00007626"/>
    </source>
</evidence>
<dbReference type="PANTHER" id="PTHR46128:SF329">
    <property type="entry name" value="MITOCHONDRIAL GROUP I INTRON SPLICING FACTOR DMR1"/>
    <property type="match status" value="1"/>
</dbReference>
<feature type="compositionally biased region" description="Basic and acidic residues" evidence="3">
    <location>
        <begin position="929"/>
        <end position="940"/>
    </location>
</feature>
<reference evidence="4" key="1">
    <citation type="journal article" date="2020" name="Fungal Divers.">
        <title>Resolving the Mortierellaceae phylogeny through synthesis of multi-gene phylogenetics and phylogenomics.</title>
        <authorList>
            <person name="Vandepol N."/>
            <person name="Liber J."/>
            <person name="Desiro A."/>
            <person name="Na H."/>
            <person name="Kennedy M."/>
            <person name="Barry K."/>
            <person name="Grigoriev I.V."/>
            <person name="Miller A.N."/>
            <person name="O'Donnell K."/>
            <person name="Stajich J.E."/>
            <person name="Bonito G."/>
        </authorList>
    </citation>
    <scope>NUCLEOTIDE SEQUENCE</scope>
    <source>
        <strain evidence="4">REB-010B</strain>
    </source>
</reference>
<feature type="region of interest" description="Disordered" evidence="3">
    <location>
        <begin position="915"/>
        <end position="949"/>
    </location>
</feature>
<dbReference type="NCBIfam" id="TIGR00756">
    <property type="entry name" value="PPR"/>
    <property type="match status" value="1"/>
</dbReference>
<comment type="similarity">
    <text evidence="1">Belongs to the PPR family. P subfamily.</text>
</comment>
<dbReference type="Pfam" id="PF13041">
    <property type="entry name" value="PPR_2"/>
    <property type="match status" value="1"/>
</dbReference>
<dbReference type="EMBL" id="JAAAIP010000334">
    <property type="protein sequence ID" value="KAG0319201.1"/>
    <property type="molecule type" value="Genomic_DNA"/>
</dbReference>
<feature type="region of interest" description="Disordered" evidence="3">
    <location>
        <begin position="794"/>
        <end position="833"/>
    </location>
</feature>
<feature type="region of interest" description="Disordered" evidence="3">
    <location>
        <begin position="694"/>
        <end position="757"/>
    </location>
</feature>